<gene>
    <name evidence="3" type="ORF">FRZ44_28970</name>
</gene>
<dbReference type="EMBL" id="CP042906">
    <property type="protein sequence ID" value="QEX17595.1"/>
    <property type="molecule type" value="Genomic_DNA"/>
</dbReference>
<evidence type="ECO:0000313" key="4">
    <source>
        <dbReference type="Proteomes" id="UP000326202"/>
    </source>
</evidence>
<feature type="region of interest" description="Disordered" evidence="1">
    <location>
        <begin position="35"/>
        <end position="121"/>
    </location>
</feature>
<feature type="compositionally biased region" description="Polar residues" evidence="1">
    <location>
        <begin position="99"/>
        <end position="111"/>
    </location>
</feature>
<feature type="chain" id="PRO_5023921873" evidence="2">
    <location>
        <begin position="28"/>
        <end position="121"/>
    </location>
</feature>
<dbReference type="Proteomes" id="UP000326202">
    <property type="component" value="Chromosome"/>
</dbReference>
<evidence type="ECO:0000256" key="1">
    <source>
        <dbReference type="SAM" id="MobiDB-lite"/>
    </source>
</evidence>
<keyword evidence="4" id="KW-1185">Reference proteome</keyword>
<feature type="compositionally biased region" description="Low complexity" evidence="1">
    <location>
        <begin position="61"/>
        <end position="72"/>
    </location>
</feature>
<feature type="signal peptide" evidence="2">
    <location>
        <begin position="1"/>
        <end position="27"/>
    </location>
</feature>
<feature type="compositionally biased region" description="Polar residues" evidence="1">
    <location>
        <begin position="82"/>
        <end position="92"/>
    </location>
</feature>
<keyword evidence="2" id="KW-0732">Signal</keyword>
<dbReference type="KEGG" id="htq:FRZ44_28970"/>
<evidence type="ECO:0000256" key="2">
    <source>
        <dbReference type="SAM" id="SignalP"/>
    </source>
</evidence>
<reference evidence="3 4" key="1">
    <citation type="submission" date="2019-08" db="EMBL/GenBank/DDBJ databases">
        <title>Hyperibacter terrae gen. nov., sp. nov. and Hyperibacter viscosus sp. nov., two new members in the family Rhodospirillaceae isolated from the rhizosphere of Hypericum perforatum.</title>
        <authorList>
            <person name="Noviana Z."/>
        </authorList>
    </citation>
    <scope>NUCLEOTIDE SEQUENCE [LARGE SCALE GENOMIC DNA]</scope>
    <source>
        <strain evidence="3 4">R5913</strain>
    </source>
</reference>
<proteinExistence type="predicted"/>
<name>A0A5J6MM50_9PROT</name>
<sequence>MLKSIAVTCLTLGLATAVLGTGQIAQAQDDMHGVDMLHPGAQFAPQMPSGLSPSGGPMTPPAASSGGAQPPANSVYAPGTPPGTSDIHNNPFRNYGSCDGSSASPNQQIGSDKTFCGYGKK</sequence>
<protein>
    <submittedName>
        <fullName evidence="3">Uncharacterized protein</fullName>
    </submittedName>
</protein>
<organism evidence="3 4">
    <name type="scientific">Hypericibacter terrae</name>
    <dbReference type="NCBI Taxonomy" id="2602015"/>
    <lineage>
        <taxon>Bacteria</taxon>
        <taxon>Pseudomonadati</taxon>
        <taxon>Pseudomonadota</taxon>
        <taxon>Alphaproteobacteria</taxon>
        <taxon>Rhodospirillales</taxon>
        <taxon>Dongiaceae</taxon>
        <taxon>Hypericibacter</taxon>
    </lineage>
</organism>
<dbReference type="AlphaFoldDB" id="A0A5J6MM50"/>
<accession>A0A5J6MM50</accession>
<evidence type="ECO:0000313" key="3">
    <source>
        <dbReference type="EMBL" id="QEX17595.1"/>
    </source>
</evidence>